<evidence type="ECO:0000313" key="3">
    <source>
        <dbReference type="Proteomes" id="UP000595101"/>
    </source>
</evidence>
<dbReference type="EMBL" id="CP065745">
    <property type="protein sequence ID" value="QPR55410.1"/>
    <property type="molecule type" value="Genomic_DNA"/>
</dbReference>
<dbReference type="GeneID" id="60784524"/>
<dbReference type="InterPro" id="IPR052159">
    <property type="entry name" value="Competence_DNA_uptake"/>
</dbReference>
<dbReference type="PANTHER" id="PTHR30619:SF1">
    <property type="entry name" value="RECOMBINATION PROTEIN 2"/>
    <property type="match status" value="1"/>
</dbReference>
<reference evidence="2 3" key="1">
    <citation type="submission" date="2020-12" db="EMBL/GenBank/DDBJ databases">
        <title>FDA dAtabase for Regulatory Grade micrObial Sequences (FDA-ARGOS): Supporting development and validation of Infectious Disease Dx tests.</title>
        <authorList>
            <person name="Sproer C."/>
            <person name="Gronow S."/>
            <person name="Severitt S."/>
            <person name="Schroder I."/>
            <person name="Tallon L."/>
            <person name="Sadzewicz L."/>
            <person name="Zhao X."/>
            <person name="Boylan J."/>
            <person name="Ott S."/>
            <person name="Bowen H."/>
            <person name="Vavikolanu K."/>
            <person name="Mehta A."/>
            <person name="Aluvathingal J."/>
            <person name="Nadendla S."/>
            <person name="Lowell S."/>
            <person name="Myers T."/>
            <person name="Yan Y."/>
            <person name="Sichtig H."/>
        </authorList>
    </citation>
    <scope>NUCLEOTIDE SEQUENCE [LARGE SCALE GENOMIC DNA]</scope>
    <source>
        <strain evidence="2 3">FDAARGOS_933</strain>
    </source>
</reference>
<dbReference type="AlphaFoldDB" id="A0A7T2UNM4"/>
<dbReference type="Proteomes" id="UP000595101">
    <property type="component" value="Chromosome"/>
</dbReference>
<evidence type="ECO:0000259" key="1">
    <source>
        <dbReference type="Pfam" id="PF00753"/>
    </source>
</evidence>
<evidence type="ECO:0000313" key="2">
    <source>
        <dbReference type="EMBL" id="QPR55410.1"/>
    </source>
</evidence>
<dbReference type="Gene3D" id="3.60.15.10">
    <property type="entry name" value="Ribonuclease Z/Hydroxyacylglutathione hydrolase-like"/>
    <property type="match status" value="1"/>
</dbReference>
<proteinExistence type="predicted"/>
<dbReference type="Pfam" id="PF00753">
    <property type="entry name" value="Lactamase_B"/>
    <property type="match status" value="1"/>
</dbReference>
<dbReference type="RefSeq" id="WP_197929660.1">
    <property type="nucleotide sequence ID" value="NZ_CP065745.1"/>
</dbReference>
<keyword evidence="2" id="KW-0378">Hydrolase</keyword>
<protein>
    <submittedName>
        <fullName evidence="2">MBL fold metallo-hydrolase</fullName>
    </submittedName>
</protein>
<organism evidence="2 3">
    <name type="scientific">Aeromonas allosaccharophila</name>
    <dbReference type="NCBI Taxonomy" id="656"/>
    <lineage>
        <taxon>Bacteria</taxon>
        <taxon>Pseudomonadati</taxon>
        <taxon>Pseudomonadota</taxon>
        <taxon>Gammaproteobacteria</taxon>
        <taxon>Aeromonadales</taxon>
        <taxon>Aeromonadaceae</taxon>
        <taxon>Aeromonas</taxon>
    </lineage>
</organism>
<dbReference type="GO" id="GO:0016787">
    <property type="term" value="F:hydrolase activity"/>
    <property type="evidence" value="ECO:0007669"/>
    <property type="project" value="UniProtKB-KW"/>
</dbReference>
<gene>
    <name evidence="2" type="ORF">I6G90_02920</name>
</gene>
<dbReference type="SUPFAM" id="SSF56281">
    <property type="entry name" value="Metallo-hydrolase/oxidoreductase"/>
    <property type="match status" value="1"/>
</dbReference>
<accession>A0A7T2UNM4</accession>
<dbReference type="PANTHER" id="PTHR30619">
    <property type="entry name" value="DNA INTERNALIZATION/COMPETENCE PROTEIN COMEC/REC2"/>
    <property type="match status" value="1"/>
</dbReference>
<dbReference type="KEGG" id="aall:I6G90_02920"/>
<name>A0A7T2UNM4_9GAMM</name>
<dbReference type="InterPro" id="IPR036866">
    <property type="entry name" value="RibonucZ/Hydroxyglut_hydro"/>
</dbReference>
<feature type="domain" description="Metallo-beta-lactamase" evidence="1">
    <location>
        <begin position="8"/>
        <end position="72"/>
    </location>
</feature>
<sequence>MKIDIIDAGHGDCLLVTCGESIILVDSGPESFRIRRQLTKNLKKILNGKPINIAIVTHNDDDHIGGYKYLMADGVVIQKLIFNSLDLIEGILKNDTNNKKISFRQDRELQKSLYDLGVDFQTFQYEDAPLTFSDITLTALTPNNDILDRLNEKAKKKQQNKKISVTSKIEKSIYESLLDLKNNNDLFIEDTSITNKSSISFILTYEKYNVLFLGDSHPSDIIQALKSKGMPNISFNAVKLSHHASEKNTNSELLELIGYADYIICADKSRHNHPNNKTICRIINFNKNAKIHMSSKNELITTMYEQCVVQGYKVSITYPENGVNRVLL</sequence>
<dbReference type="InterPro" id="IPR001279">
    <property type="entry name" value="Metallo-B-lactamas"/>
</dbReference>